<dbReference type="HAMAP" id="MF_01416">
    <property type="entry name" value="ATP_synth_delta_bact"/>
    <property type="match status" value="1"/>
</dbReference>
<gene>
    <name evidence="9" type="ORF">CPB84DRAFT_1746404</name>
</gene>
<dbReference type="Pfam" id="PF00213">
    <property type="entry name" value="OSCP"/>
    <property type="match status" value="1"/>
</dbReference>
<organism evidence="9 10">
    <name type="scientific">Gymnopilus junonius</name>
    <name type="common">Spectacular rustgill mushroom</name>
    <name type="synonym">Gymnopilus spectabilis subsp. junonius</name>
    <dbReference type="NCBI Taxonomy" id="109634"/>
    <lineage>
        <taxon>Eukaryota</taxon>
        <taxon>Fungi</taxon>
        <taxon>Dikarya</taxon>
        <taxon>Basidiomycota</taxon>
        <taxon>Agaricomycotina</taxon>
        <taxon>Agaricomycetes</taxon>
        <taxon>Agaricomycetidae</taxon>
        <taxon>Agaricales</taxon>
        <taxon>Agaricineae</taxon>
        <taxon>Hymenogastraceae</taxon>
        <taxon>Gymnopilus</taxon>
    </lineage>
</organism>
<dbReference type="InterPro" id="IPR000711">
    <property type="entry name" value="ATPase_OSCP/dsu"/>
</dbReference>
<evidence type="ECO:0000256" key="2">
    <source>
        <dbReference type="ARBA" id="ARBA00007046"/>
    </source>
</evidence>
<evidence type="ECO:0000256" key="5">
    <source>
        <dbReference type="ARBA" id="ARBA00022781"/>
    </source>
</evidence>
<comment type="similarity">
    <text evidence="2">Belongs to the ATPase delta chain family.</text>
</comment>
<evidence type="ECO:0000256" key="4">
    <source>
        <dbReference type="ARBA" id="ARBA00022448"/>
    </source>
</evidence>
<keyword evidence="5" id="KW-0375">Hydrogen ion transport</keyword>
<keyword evidence="10" id="KW-1185">Reference proteome</keyword>
<name>A0A9P5TPK5_GYMJU</name>
<sequence>MLLSTAARSVSSASGLGRRAASGIASKYAKAVFGAALAKSPQTLNKVHSDLVNISNTVKKDAEVADFVTNPTLSLQERKKALETLYTKLEGTGAKKEQVSDITKNLLIVLAENGRLAETESVIESFNEFVAQYKGELTVTVTSAVPLAKDVLSRLESTLKQSQTAQAAKTLKVENKVNASILGGLIVDFGDKTIDLSVVSRVTKLNNVLTQSV</sequence>
<proteinExistence type="inferred from homology"/>
<evidence type="ECO:0000313" key="10">
    <source>
        <dbReference type="Proteomes" id="UP000724874"/>
    </source>
</evidence>
<dbReference type="AlphaFoldDB" id="A0A9P5TPK5"/>
<dbReference type="EMBL" id="JADNYJ010000033">
    <property type="protein sequence ID" value="KAF8902889.1"/>
    <property type="molecule type" value="Genomic_DNA"/>
</dbReference>
<dbReference type="PRINTS" id="PR00125">
    <property type="entry name" value="ATPASEDELTA"/>
</dbReference>
<protein>
    <recommendedName>
        <fullName evidence="3">ATP synthase subunit 5, mitochondrial</fullName>
    </recommendedName>
</protein>
<dbReference type="GO" id="GO:0016020">
    <property type="term" value="C:membrane"/>
    <property type="evidence" value="ECO:0007669"/>
    <property type="project" value="UniProtKB-SubCell"/>
</dbReference>
<evidence type="ECO:0000256" key="6">
    <source>
        <dbReference type="ARBA" id="ARBA00023065"/>
    </source>
</evidence>
<comment type="caution">
    <text evidence="9">The sequence shown here is derived from an EMBL/GenBank/DDBJ whole genome shotgun (WGS) entry which is preliminary data.</text>
</comment>
<reference evidence="9" key="1">
    <citation type="submission" date="2020-11" db="EMBL/GenBank/DDBJ databases">
        <authorList>
            <consortium name="DOE Joint Genome Institute"/>
            <person name="Ahrendt S."/>
            <person name="Riley R."/>
            <person name="Andreopoulos W."/>
            <person name="LaButti K."/>
            <person name="Pangilinan J."/>
            <person name="Ruiz-duenas F.J."/>
            <person name="Barrasa J.M."/>
            <person name="Sanchez-Garcia M."/>
            <person name="Camarero S."/>
            <person name="Miyauchi S."/>
            <person name="Serrano A."/>
            <person name="Linde D."/>
            <person name="Babiker R."/>
            <person name="Drula E."/>
            <person name="Ayuso-Fernandez I."/>
            <person name="Pacheco R."/>
            <person name="Padilla G."/>
            <person name="Ferreira P."/>
            <person name="Barriuso J."/>
            <person name="Kellner H."/>
            <person name="Castanera R."/>
            <person name="Alfaro M."/>
            <person name="Ramirez L."/>
            <person name="Pisabarro A.G."/>
            <person name="Kuo A."/>
            <person name="Tritt A."/>
            <person name="Lipzen A."/>
            <person name="He G."/>
            <person name="Yan M."/>
            <person name="Ng V."/>
            <person name="Cullen D."/>
            <person name="Martin F."/>
            <person name="Rosso M.-N."/>
            <person name="Henrissat B."/>
            <person name="Hibbett D."/>
            <person name="Martinez A.T."/>
            <person name="Grigoriev I.V."/>
        </authorList>
    </citation>
    <scope>NUCLEOTIDE SEQUENCE</scope>
    <source>
        <strain evidence="9">AH 44721</strain>
    </source>
</reference>
<dbReference type="SUPFAM" id="SSF47928">
    <property type="entry name" value="N-terminal domain of the delta subunit of the F1F0-ATP synthase"/>
    <property type="match status" value="1"/>
</dbReference>
<evidence type="ECO:0000256" key="3">
    <source>
        <dbReference type="ARBA" id="ARBA00014723"/>
    </source>
</evidence>
<evidence type="ECO:0000256" key="1">
    <source>
        <dbReference type="ARBA" id="ARBA00004370"/>
    </source>
</evidence>
<accession>A0A9P5TPK5</accession>
<dbReference type="NCBIfam" id="TIGR01145">
    <property type="entry name" value="ATP_synt_delta"/>
    <property type="match status" value="1"/>
</dbReference>
<evidence type="ECO:0000313" key="9">
    <source>
        <dbReference type="EMBL" id="KAF8902889.1"/>
    </source>
</evidence>
<evidence type="ECO:0000256" key="7">
    <source>
        <dbReference type="ARBA" id="ARBA00023136"/>
    </source>
</evidence>
<dbReference type="PANTHER" id="PTHR11910">
    <property type="entry name" value="ATP SYNTHASE DELTA CHAIN"/>
    <property type="match status" value="1"/>
</dbReference>
<dbReference type="InterPro" id="IPR026015">
    <property type="entry name" value="ATP_synth_OSCP/delta_N_sf"/>
</dbReference>
<dbReference type="GO" id="GO:0046933">
    <property type="term" value="F:proton-transporting ATP synthase activity, rotational mechanism"/>
    <property type="evidence" value="ECO:0007669"/>
    <property type="project" value="InterPro"/>
</dbReference>
<dbReference type="Proteomes" id="UP000724874">
    <property type="component" value="Unassembled WGS sequence"/>
</dbReference>
<evidence type="ECO:0000256" key="8">
    <source>
        <dbReference type="ARBA" id="ARBA00023310"/>
    </source>
</evidence>
<keyword evidence="4" id="KW-0813">Transport</keyword>
<dbReference type="Gene3D" id="1.10.520.20">
    <property type="entry name" value="N-terminal domain of the delta subunit of the F1F0-ATP synthase"/>
    <property type="match status" value="1"/>
</dbReference>
<comment type="subcellular location">
    <subcellularLocation>
        <location evidence="1">Membrane</location>
    </subcellularLocation>
</comment>
<keyword evidence="6" id="KW-0406">Ion transport</keyword>
<dbReference type="OrthoDB" id="1262810at2759"/>
<keyword evidence="8" id="KW-0066">ATP synthesis</keyword>
<keyword evidence="7" id="KW-0472">Membrane</keyword>